<keyword evidence="4" id="KW-1185">Reference proteome</keyword>
<keyword evidence="2" id="KW-1133">Transmembrane helix</keyword>
<protein>
    <submittedName>
        <fullName evidence="3">Uncharacterized protein</fullName>
    </submittedName>
</protein>
<evidence type="ECO:0000313" key="3">
    <source>
        <dbReference type="EMBL" id="WAQ95778.1"/>
    </source>
</evidence>
<accession>A0ABY7DER6</accession>
<feature type="transmembrane region" description="Helical" evidence="2">
    <location>
        <begin position="142"/>
        <end position="165"/>
    </location>
</feature>
<dbReference type="Proteomes" id="UP001164746">
    <property type="component" value="Chromosome 2"/>
</dbReference>
<keyword evidence="2" id="KW-0472">Membrane</keyword>
<sequence>MLTITEQQPTYTMGPRRCLGKKLKMFLLPLDLVPGLDCLGPLPCPALDLVPGVGTTELSSLDEQCRTSNMNEAARTEREKEELRLRLAEKKRSVEALHKDDENSLTAMKHIWKYRYYKVAEVRSQYKLVFRLAKERIVNRKFVSGWTSTIAFLMLMIGVAVFYYLDDFAGVEKHSEAMFAFNTLGNLLEKCGIEESPNTSFPLLKEIKFLIKALSSKDKATKREVQPLLCKLKFKGACGDDFQDIKELYRVEDEVKNSLNDVPVQVKKDLVLEVTAKHGLLTCNNSLTAGKKLREKLAIKSLKVYSGHVIHCYDDFFLQGKHNTPKGGDIIPQKVLRVTVTNITLQYLVASCAALLLMRDEVSLRWKYGAVIWWVKVRWCWARTAQSWFPSPTQFHGNARYILSERYSRN</sequence>
<evidence type="ECO:0000256" key="1">
    <source>
        <dbReference type="SAM" id="Coils"/>
    </source>
</evidence>
<proteinExistence type="predicted"/>
<name>A0ABY7DER6_MYAAR</name>
<gene>
    <name evidence="3" type="ORF">MAR_028468</name>
</gene>
<dbReference type="EMBL" id="CP111013">
    <property type="protein sequence ID" value="WAQ95778.1"/>
    <property type="molecule type" value="Genomic_DNA"/>
</dbReference>
<feature type="coiled-coil region" evidence="1">
    <location>
        <begin position="66"/>
        <end position="100"/>
    </location>
</feature>
<keyword evidence="1" id="KW-0175">Coiled coil</keyword>
<evidence type="ECO:0000313" key="4">
    <source>
        <dbReference type="Proteomes" id="UP001164746"/>
    </source>
</evidence>
<evidence type="ECO:0000256" key="2">
    <source>
        <dbReference type="SAM" id="Phobius"/>
    </source>
</evidence>
<keyword evidence="2" id="KW-0812">Transmembrane</keyword>
<reference evidence="3" key="1">
    <citation type="submission" date="2022-11" db="EMBL/GenBank/DDBJ databases">
        <title>Centuries of genome instability and evolution in soft-shell clam transmissible cancer (bioRxiv).</title>
        <authorList>
            <person name="Hart S.F.M."/>
            <person name="Yonemitsu M.A."/>
            <person name="Giersch R.M."/>
            <person name="Beal B.F."/>
            <person name="Arriagada G."/>
            <person name="Davis B.W."/>
            <person name="Ostrander E.A."/>
            <person name="Goff S.P."/>
            <person name="Metzger M.J."/>
        </authorList>
    </citation>
    <scope>NUCLEOTIDE SEQUENCE</scope>
    <source>
        <strain evidence="3">MELC-2E11</strain>
        <tissue evidence="3">Siphon/mantle</tissue>
    </source>
</reference>
<organism evidence="3 4">
    <name type="scientific">Mya arenaria</name>
    <name type="common">Soft-shell clam</name>
    <dbReference type="NCBI Taxonomy" id="6604"/>
    <lineage>
        <taxon>Eukaryota</taxon>
        <taxon>Metazoa</taxon>
        <taxon>Spiralia</taxon>
        <taxon>Lophotrochozoa</taxon>
        <taxon>Mollusca</taxon>
        <taxon>Bivalvia</taxon>
        <taxon>Autobranchia</taxon>
        <taxon>Heteroconchia</taxon>
        <taxon>Euheterodonta</taxon>
        <taxon>Imparidentia</taxon>
        <taxon>Neoheterodontei</taxon>
        <taxon>Myida</taxon>
        <taxon>Myoidea</taxon>
        <taxon>Myidae</taxon>
        <taxon>Mya</taxon>
    </lineage>
</organism>